<protein>
    <submittedName>
        <fullName evidence="9">Glycerol-3-phosphate dehydrogenase [NAD(P)+]</fullName>
        <ecNumber evidence="9">1.1.1.94</ecNumber>
    </submittedName>
</protein>
<proteinExistence type="inferred from homology"/>
<evidence type="ECO:0000256" key="3">
    <source>
        <dbReference type="ARBA" id="ARBA00023002"/>
    </source>
</evidence>
<keyword evidence="2" id="KW-0444">Lipid biosynthesis</keyword>
<dbReference type="PANTHER" id="PTHR11728">
    <property type="entry name" value="GLYCEROL-3-PHOSPHATE DEHYDROGENASE"/>
    <property type="match status" value="1"/>
</dbReference>
<keyword evidence="6" id="KW-0594">Phospholipid biosynthesis</keyword>
<organism evidence="9">
    <name type="scientific">uncultured Thermoleophilia bacterium</name>
    <dbReference type="NCBI Taxonomy" id="1497501"/>
    <lineage>
        <taxon>Bacteria</taxon>
        <taxon>Bacillati</taxon>
        <taxon>Actinomycetota</taxon>
        <taxon>Thermoleophilia</taxon>
        <taxon>environmental samples</taxon>
    </lineage>
</organism>
<dbReference type="FunFam" id="1.10.1040.10:FF:000001">
    <property type="entry name" value="Glycerol-3-phosphate dehydrogenase [NAD(P)+]"/>
    <property type="match status" value="1"/>
</dbReference>
<dbReference type="GO" id="GO:0005975">
    <property type="term" value="P:carbohydrate metabolic process"/>
    <property type="evidence" value="ECO:0007669"/>
    <property type="project" value="InterPro"/>
</dbReference>
<dbReference type="PRINTS" id="PR00077">
    <property type="entry name" value="GPDHDRGNASE"/>
</dbReference>
<accession>A0A6J4TUK0</accession>
<keyword evidence="3 9" id="KW-0560">Oxidoreductase</keyword>
<dbReference type="InterPro" id="IPR006109">
    <property type="entry name" value="G3P_DH_NAD-dep_C"/>
</dbReference>
<dbReference type="Pfam" id="PF07479">
    <property type="entry name" value="NAD_Gly3P_dh_C"/>
    <property type="match status" value="1"/>
</dbReference>
<feature type="domain" description="Glycerol-3-phosphate dehydrogenase NAD-dependent C-terminal" evidence="8">
    <location>
        <begin position="41"/>
        <end position="178"/>
    </location>
</feature>
<evidence type="ECO:0000259" key="8">
    <source>
        <dbReference type="Pfam" id="PF07479"/>
    </source>
</evidence>
<dbReference type="GO" id="GO:0006072">
    <property type="term" value="P:glycerol-3-phosphate metabolic process"/>
    <property type="evidence" value="ECO:0007669"/>
    <property type="project" value="InterPro"/>
</dbReference>
<evidence type="ECO:0000313" key="9">
    <source>
        <dbReference type="EMBL" id="CAA9531445.1"/>
    </source>
</evidence>
<keyword evidence="5" id="KW-0443">Lipid metabolism</keyword>
<dbReference type="SUPFAM" id="SSF48179">
    <property type="entry name" value="6-phosphogluconate dehydrogenase C-terminal domain-like"/>
    <property type="match status" value="1"/>
</dbReference>
<dbReference type="GO" id="GO:0008654">
    <property type="term" value="P:phospholipid biosynthetic process"/>
    <property type="evidence" value="ECO:0007669"/>
    <property type="project" value="UniProtKB-KW"/>
</dbReference>
<gene>
    <name evidence="9" type="ORF">AVDCRST_MAG79-960</name>
</gene>
<name>A0A6J4TUK0_9ACTN</name>
<dbReference type="Gene3D" id="1.10.1040.10">
    <property type="entry name" value="N-(1-d-carboxylethyl)-l-norvaline Dehydrogenase, domain 2"/>
    <property type="match status" value="1"/>
</dbReference>
<evidence type="ECO:0000256" key="1">
    <source>
        <dbReference type="ARBA" id="ARBA00011009"/>
    </source>
</evidence>
<dbReference type="InterPro" id="IPR006168">
    <property type="entry name" value="G3P_DH_NAD-dep"/>
</dbReference>
<reference evidence="9" key="1">
    <citation type="submission" date="2020-02" db="EMBL/GenBank/DDBJ databases">
        <authorList>
            <person name="Meier V. D."/>
        </authorList>
    </citation>
    <scope>NUCLEOTIDE SEQUENCE</scope>
    <source>
        <strain evidence="9">AVDCRST_MAG79</strain>
    </source>
</reference>
<sequence>AEEVGRGAPAAATVVALDEALARRLQAAVASPRFRVYAGRDVVGVELCAAAKNVIALAAGVSDGLGYGDNAKAGLITRGLAELSRLGASFGADPRTFGGLAGLGDLVATCCSGLSRNRRAGELLAAGVRPDRIEAEIGMVVEGVATAPTLRAAAVARALELPIVERVCAVLDGEQPASAVERLMARDPSQEY</sequence>
<dbReference type="InterPro" id="IPR008927">
    <property type="entry name" value="6-PGluconate_DH-like_C_sf"/>
</dbReference>
<keyword evidence="4" id="KW-0520">NAD</keyword>
<comment type="similarity">
    <text evidence="1">Belongs to the NAD-dependent glycerol-3-phosphate dehydrogenase family.</text>
</comment>
<dbReference type="PANTHER" id="PTHR11728:SF1">
    <property type="entry name" value="GLYCEROL-3-PHOSPHATE DEHYDROGENASE [NAD(+)] 2, CHLOROPLASTIC"/>
    <property type="match status" value="1"/>
</dbReference>
<evidence type="ECO:0000256" key="4">
    <source>
        <dbReference type="ARBA" id="ARBA00023027"/>
    </source>
</evidence>
<evidence type="ECO:0000256" key="5">
    <source>
        <dbReference type="ARBA" id="ARBA00023098"/>
    </source>
</evidence>
<dbReference type="GO" id="GO:0005829">
    <property type="term" value="C:cytosol"/>
    <property type="evidence" value="ECO:0007669"/>
    <property type="project" value="TreeGrafter"/>
</dbReference>
<dbReference type="EC" id="1.1.1.94" evidence="9"/>
<dbReference type="Gene3D" id="3.40.50.720">
    <property type="entry name" value="NAD(P)-binding Rossmann-like Domain"/>
    <property type="match status" value="1"/>
</dbReference>
<keyword evidence="7" id="KW-1208">Phospholipid metabolism</keyword>
<dbReference type="InterPro" id="IPR013328">
    <property type="entry name" value="6PGD_dom2"/>
</dbReference>
<dbReference type="NCBIfam" id="NF000940">
    <property type="entry name" value="PRK00094.1-2"/>
    <property type="match status" value="1"/>
</dbReference>
<dbReference type="AlphaFoldDB" id="A0A6J4TUK0"/>
<evidence type="ECO:0000256" key="2">
    <source>
        <dbReference type="ARBA" id="ARBA00022516"/>
    </source>
</evidence>
<evidence type="ECO:0000256" key="6">
    <source>
        <dbReference type="ARBA" id="ARBA00023209"/>
    </source>
</evidence>
<feature type="non-terminal residue" evidence="9">
    <location>
        <position position="1"/>
    </location>
</feature>
<dbReference type="PROSITE" id="PS00957">
    <property type="entry name" value="NAD_G3PDH"/>
    <property type="match status" value="1"/>
</dbReference>
<dbReference type="GO" id="GO:0047952">
    <property type="term" value="F:glycerol-3-phosphate dehydrogenase [NAD(P)+] activity"/>
    <property type="evidence" value="ECO:0007669"/>
    <property type="project" value="UniProtKB-EC"/>
</dbReference>
<dbReference type="EMBL" id="CADCWC010000167">
    <property type="protein sequence ID" value="CAA9531445.1"/>
    <property type="molecule type" value="Genomic_DNA"/>
</dbReference>
<evidence type="ECO:0000256" key="7">
    <source>
        <dbReference type="ARBA" id="ARBA00023264"/>
    </source>
</evidence>